<keyword evidence="4" id="KW-0158">Chromosome</keyword>
<protein>
    <recommendedName>
        <fullName evidence="11">Centromere protein K</fullName>
    </recommendedName>
</protein>
<evidence type="ECO:0000313" key="10">
    <source>
        <dbReference type="Proteomes" id="UP000518266"/>
    </source>
</evidence>
<evidence type="ECO:0000256" key="1">
    <source>
        <dbReference type="ARBA" id="ARBA00004123"/>
    </source>
</evidence>
<evidence type="ECO:0000256" key="4">
    <source>
        <dbReference type="ARBA" id="ARBA00022454"/>
    </source>
</evidence>
<dbReference type="EMBL" id="JAAKFY010000017">
    <property type="protein sequence ID" value="KAF3844006.1"/>
    <property type="molecule type" value="Genomic_DNA"/>
</dbReference>
<dbReference type="GO" id="GO:0000775">
    <property type="term" value="C:chromosome, centromeric region"/>
    <property type="evidence" value="ECO:0007669"/>
    <property type="project" value="UniProtKB-SubCell"/>
</dbReference>
<organism evidence="9 10">
    <name type="scientific">Dissostichus mawsoni</name>
    <name type="common">Antarctic cod</name>
    <dbReference type="NCBI Taxonomy" id="36200"/>
    <lineage>
        <taxon>Eukaryota</taxon>
        <taxon>Metazoa</taxon>
        <taxon>Chordata</taxon>
        <taxon>Craniata</taxon>
        <taxon>Vertebrata</taxon>
        <taxon>Euteleostomi</taxon>
        <taxon>Actinopterygii</taxon>
        <taxon>Neopterygii</taxon>
        <taxon>Teleostei</taxon>
        <taxon>Neoteleostei</taxon>
        <taxon>Acanthomorphata</taxon>
        <taxon>Eupercaria</taxon>
        <taxon>Perciformes</taxon>
        <taxon>Notothenioidei</taxon>
        <taxon>Nototheniidae</taxon>
        <taxon>Dissostichus</taxon>
    </lineage>
</organism>
<proteinExistence type="inferred from homology"/>
<dbReference type="OrthoDB" id="9445768at2759"/>
<dbReference type="GO" id="GO:0005634">
    <property type="term" value="C:nucleus"/>
    <property type="evidence" value="ECO:0007669"/>
    <property type="project" value="UniProtKB-SubCell"/>
</dbReference>
<evidence type="ECO:0000256" key="3">
    <source>
        <dbReference type="ARBA" id="ARBA00005795"/>
    </source>
</evidence>
<evidence type="ECO:0000256" key="7">
    <source>
        <dbReference type="ARBA" id="ARBA00023328"/>
    </source>
</evidence>
<dbReference type="PANTHER" id="PTHR14401:SF6">
    <property type="entry name" value="CENTROMERE PROTEIN K"/>
    <property type="match status" value="1"/>
</dbReference>
<dbReference type="GO" id="GO:0000070">
    <property type="term" value="P:mitotic sister chromatid segregation"/>
    <property type="evidence" value="ECO:0007669"/>
    <property type="project" value="TreeGrafter"/>
</dbReference>
<dbReference type="PANTHER" id="PTHR14401">
    <property type="entry name" value="CENTROMERE PROTEIN K"/>
    <property type="match status" value="1"/>
</dbReference>
<keyword evidence="7" id="KW-0137">Centromere</keyword>
<dbReference type="AlphaFoldDB" id="A0A7J5Y3K0"/>
<evidence type="ECO:0000256" key="6">
    <source>
        <dbReference type="ARBA" id="ARBA00023242"/>
    </source>
</evidence>
<evidence type="ECO:0000256" key="5">
    <source>
        <dbReference type="ARBA" id="ARBA00023054"/>
    </source>
</evidence>
<gene>
    <name evidence="9" type="ORF">F7725_016054</name>
</gene>
<evidence type="ECO:0000256" key="2">
    <source>
        <dbReference type="ARBA" id="ARBA00004584"/>
    </source>
</evidence>
<comment type="subcellular location">
    <subcellularLocation>
        <location evidence="2">Chromosome</location>
        <location evidence="2">Centromere</location>
    </subcellularLocation>
    <subcellularLocation>
        <location evidence="1">Nucleus</location>
    </subcellularLocation>
</comment>
<dbReference type="InterPro" id="IPR020993">
    <property type="entry name" value="Centromere_CenpK"/>
</dbReference>
<dbReference type="Proteomes" id="UP000518266">
    <property type="component" value="Unassembled WGS sequence"/>
</dbReference>
<feature type="coiled-coil region" evidence="8">
    <location>
        <begin position="134"/>
        <end position="176"/>
    </location>
</feature>
<evidence type="ECO:0000313" key="9">
    <source>
        <dbReference type="EMBL" id="KAF3844006.1"/>
    </source>
</evidence>
<dbReference type="Pfam" id="PF11802">
    <property type="entry name" value="CENP-K"/>
    <property type="match status" value="2"/>
</dbReference>
<keyword evidence="10" id="KW-1185">Reference proteome</keyword>
<comment type="similarity">
    <text evidence="3">Belongs to the CENP-K/MCM22 family.</text>
</comment>
<evidence type="ECO:0000256" key="8">
    <source>
        <dbReference type="SAM" id="Coils"/>
    </source>
</evidence>
<reference evidence="9 10" key="1">
    <citation type="submission" date="2020-03" db="EMBL/GenBank/DDBJ databases">
        <title>Dissostichus mawsoni Genome sequencing and assembly.</title>
        <authorList>
            <person name="Park H."/>
        </authorList>
    </citation>
    <scope>NUCLEOTIDE SEQUENCE [LARGE SCALE GENOMIC DNA]</scope>
    <source>
        <strain evidence="9">DM0001</strain>
        <tissue evidence="9">Muscle</tissue>
    </source>
</reference>
<sequence>MSSVPWWDEPQRSRAGPPQAAILRQEFNEAENMAEVEAGVAAEEALSEAALNELMEQCEDQFTQLEKLQNEIILSEPDSCENPQGQAVNRLMATEAELKQWLTVEPKLLASNSEVLLKAGKEEMLKLCSELEMVLSCQEAKRDKLKEIKELEQKWLEEKQQVLIAAKNHVERIQMEKGKASEHIILLDTKAKIQGMIVYQERLMECLADVLEKHVPLPQYESSTNKKKKLLMNKALNTPHDPYMTIDNTFWPPYIELLLRYGIAVRHRESNFKIRLETFFEAVFCKCTVTH</sequence>
<keyword evidence="6" id="KW-0539">Nucleus</keyword>
<name>A0A7J5Y3K0_DISMA</name>
<dbReference type="GO" id="GO:0051382">
    <property type="term" value="P:kinetochore assembly"/>
    <property type="evidence" value="ECO:0007669"/>
    <property type="project" value="InterPro"/>
</dbReference>
<accession>A0A7J5Y3K0</accession>
<keyword evidence="5 8" id="KW-0175">Coiled coil</keyword>
<evidence type="ECO:0008006" key="11">
    <source>
        <dbReference type="Google" id="ProtNLM"/>
    </source>
</evidence>
<comment type="caution">
    <text evidence="9">The sequence shown here is derived from an EMBL/GenBank/DDBJ whole genome shotgun (WGS) entry which is preliminary data.</text>
</comment>